<gene>
    <name evidence="2" type="ORF">ACFPM3_22365</name>
</gene>
<feature type="transmembrane region" description="Helical" evidence="1">
    <location>
        <begin position="12"/>
        <end position="29"/>
    </location>
</feature>
<organism evidence="2 3">
    <name type="scientific">Streptomyces coeruleoprunus</name>
    <dbReference type="NCBI Taxonomy" id="285563"/>
    <lineage>
        <taxon>Bacteria</taxon>
        <taxon>Bacillati</taxon>
        <taxon>Actinomycetota</taxon>
        <taxon>Actinomycetes</taxon>
        <taxon>Kitasatosporales</taxon>
        <taxon>Streptomycetaceae</taxon>
        <taxon>Streptomyces</taxon>
    </lineage>
</organism>
<evidence type="ECO:0000313" key="2">
    <source>
        <dbReference type="EMBL" id="MFC5024872.1"/>
    </source>
</evidence>
<dbReference type="RefSeq" id="WP_345691161.1">
    <property type="nucleotide sequence ID" value="NZ_BAABIT010000001.1"/>
</dbReference>
<protein>
    <submittedName>
        <fullName evidence="2">YitT family protein</fullName>
    </submittedName>
</protein>
<proteinExistence type="predicted"/>
<dbReference type="PANTHER" id="PTHR40078">
    <property type="entry name" value="INTEGRAL MEMBRANE PROTEIN-RELATED"/>
    <property type="match status" value="1"/>
</dbReference>
<dbReference type="PANTHER" id="PTHR40078:SF1">
    <property type="entry name" value="INTEGRAL MEMBRANE PROTEIN"/>
    <property type="match status" value="1"/>
</dbReference>
<dbReference type="Proteomes" id="UP001595829">
    <property type="component" value="Unassembled WGS sequence"/>
</dbReference>
<dbReference type="Pfam" id="PF19700">
    <property type="entry name" value="DUF6198"/>
    <property type="match status" value="1"/>
</dbReference>
<evidence type="ECO:0000313" key="3">
    <source>
        <dbReference type="Proteomes" id="UP001595829"/>
    </source>
</evidence>
<feature type="transmembrane region" description="Helical" evidence="1">
    <location>
        <begin position="49"/>
        <end position="70"/>
    </location>
</feature>
<keyword evidence="3" id="KW-1185">Reference proteome</keyword>
<keyword evidence="1" id="KW-0472">Membrane</keyword>
<keyword evidence="1" id="KW-1133">Transmembrane helix</keyword>
<sequence>MPLPRVQAGRLGVYLAGCVTFAAGATLFIHSDYGVDPLDTLALGVLEHLPLTIGIAQASVAAVCIAIWAVWNRRRPVISPFVTFLLCGSLIDLMRLADTSLVPRAGQLALGVLLCAYGSALIIMSGIGIRAMDLVVITMTRRWRWPFWVAKASVEAVLLVVGWLLGGPVGVGTLCFLIFVDGLIQPFMALNQRVFGLDNHGLVVARSESAPVESTTRIGG</sequence>
<dbReference type="EMBL" id="JBHSJD010000017">
    <property type="protein sequence ID" value="MFC5024872.1"/>
    <property type="molecule type" value="Genomic_DNA"/>
</dbReference>
<feature type="transmembrane region" description="Helical" evidence="1">
    <location>
        <begin position="77"/>
        <end position="96"/>
    </location>
</feature>
<comment type="caution">
    <text evidence="2">The sequence shown here is derived from an EMBL/GenBank/DDBJ whole genome shotgun (WGS) entry which is preliminary data.</text>
</comment>
<reference evidence="3" key="1">
    <citation type="journal article" date="2019" name="Int. J. Syst. Evol. Microbiol.">
        <title>The Global Catalogue of Microorganisms (GCM) 10K type strain sequencing project: providing services to taxonomists for standard genome sequencing and annotation.</title>
        <authorList>
            <consortium name="The Broad Institute Genomics Platform"/>
            <consortium name="The Broad Institute Genome Sequencing Center for Infectious Disease"/>
            <person name="Wu L."/>
            <person name="Ma J."/>
        </authorList>
    </citation>
    <scope>NUCLEOTIDE SEQUENCE [LARGE SCALE GENOMIC DNA]</scope>
    <source>
        <strain evidence="3">CGMCC 4.1648</strain>
    </source>
</reference>
<feature type="transmembrane region" description="Helical" evidence="1">
    <location>
        <begin position="108"/>
        <end position="127"/>
    </location>
</feature>
<evidence type="ECO:0000256" key="1">
    <source>
        <dbReference type="SAM" id="Phobius"/>
    </source>
</evidence>
<name>A0ABV9XHX7_9ACTN</name>
<accession>A0ABV9XHX7</accession>
<keyword evidence="1" id="KW-0812">Transmembrane</keyword>
<dbReference type="InterPro" id="IPR038750">
    <property type="entry name" value="YczE/YyaS-like"/>
</dbReference>